<organism evidence="1">
    <name type="scientific">Klebsiella pneumoniae</name>
    <dbReference type="NCBI Taxonomy" id="573"/>
    <lineage>
        <taxon>Bacteria</taxon>
        <taxon>Pseudomonadati</taxon>
        <taxon>Pseudomonadota</taxon>
        <taxon>Gammaproteobacteria</taxon>
        <taxon>Enterobacterales</taxon>
        <taxon>Enterobacteriaceae</taxon>
        <taxon>Klebsiella/Raoultella group</taxon>
        <taxon>Klebsiella</taxon>
        <taxon>Klebsiella pneumoniae complex</taxon>
    </lineage>
</organism>
<dbReference type="RefSeq" id="WP_226330905.1">
    <property type="nucleotide sequence ID" value="NZ_CP028791.1"/>
</dbReference>
<dbReference type="AlphaFoldDB" id="A0A8E6P0F0"/>
<reference evidence="1" key="1">
    <citation type="submission" date="2020-09" db="EMBL/GenBank/DDBJ databases">
        <authorList>
            <person name="Zhou D."/>
            <person name="Wang L."/>
        </authorList>
    </citation>
    <scope>NUCLEOTIDE SEQUENCE</scope>
    <source>
        <plasmid evidence="1">pBJ20-HI3</plasmid>
    </source>
</reference>
<accession>A0A8E6P0F0</accession>
<keyword evidence="1" id="KW-0614">Plasmid</keyword>
<proteinExistence type="predicted"/>
<dbReference type="EMBL" id="MW013146">
    <property type="protein sequence ID" value="QVQ58700.1"/>
    <property type="molecule type" value="Genomic_DNA"/>
</dbReference>
<geneLocation type="plasmid" evidence="1">
    <name>pBJ20-HI3</name>
</geneLocation>
<sequence>MTNDLEKFIKNAININNIDTPVYRIFSYERFIELITTNQLVLVQPSMWDDPYENFFLKTEVVSDDGEFGSLESR</sequence>
<protein>
    <submittedName>
        <fullName evidence="1">Uncharacterized protein</fullName>
    </submittedName>
</protein>
<name>A0A8E6P0F0_KLEPN</name>
<evidence type="ECO:0000313" key="1">
    <source>
        <dbReference type="EMBL" id="QVQ58700.1"/>
    </source>
</evidence>